<sequence>MMSSKLVRDKIPEITAAQGKAYRFNIASKDEMLDLLIHKLQEETSEFIEDNNAEELADILEVVLSMASEIGIDESELFEIMKKKRERNGGFSKGIVMEFTP</sequence>
<dbReference type="EMBL" id="LVVT01000018">
    <property type="protein sequence ID" value="TQS82074.1"/>
    <property type="molecule type" value="Genomic_DNA"/>
</dbReference>
<reference evidence="1" key="1">
    <citation type="submission" date="2016-03" db="EMBL/GenBank/DDBJ databases">
        <authorList>
            <person name="Borrel G."/>
            <person name="Mccann A."/>
            <person name="O'Toole P.W."/>
        </authorList>
    </citation>
    <scope>NUCLEOTIDE SEQUENCE</scope>
    <source>
        <strain evidence="1">183</strain>
    </source>
</reference>
<dbReference type="AlphaFoldDB" id="A0A8J8PD19"/>
<comment type="caution">
    <text evidence="1">The sequence shown here is derived from an EMBL/GenBank/DDBJ whole genome shotgun (WGS) entry which is preliminary data.</text>
</comment>
<dbReference type="SUPFAM" id="SSF101386">
    <property type="entry name" value="all-alpha NTP pyrophosphatases"/>
    <property type="match status" value="1"/>
</dbReference>
<evidence type="ECO:0000313" key="1">
    <source>
        <dbReference type="EMBL" id="TQS82074.1"/>
    </source>
</evidence>
<dbReference type="CDD" id="cd11532">
    <property type="entry name" value="NTP-PPase_COG4997"/>
    <property type="match status" value="1"/>
</dbReference>
<dbReference type="InterPro" id="IPR038735">
    <property type="entry name" value="MSMEG_1276-like_NTP-PPase_dom"/>
</dbReference>
<accession>A0A8J8PD19</accession>
<proteinExistence type="predicted"/>
<gene>
    <name evidence="1" type="ORF">A3207_08160</name>
</gene>
<evidence type="ECO:0000313" key="2">
    <source>
        <dbReference type="Proteomes" id="UP000752814"/>
    </source>
</evidence>
<protein>
    <submittedName>
        <fullName evidence="1">Phosphoribosyl-ATP pyrophosphohydrolase</fullName>
    </submittedName>
</protein>
<name>A0A8J8PD19_9ARCH</name>
<dbReference type="Proteomes" id="UP000752814">
    <property type="component" value="Unassembled WGS sequence"/>
</dbReference>
<organism evidence="1 2">
    <name type="scientific">Candidatus Methanomassiliicoccus intestinalis</name>
    <dbReference type="NCBI Taxonomy" id="1406512"/>
    <lineage>
        <taxon>Archaea</taxon>
        <taxon>Methanobacteriati</taxon>
        <taxon>Thermoplasmatota</taxon>
        <taxon>Thermoplasmata</taxon>
        <taxon>Methanomassiliicoccales</taxon>
        <taxon>Methanomassiliicoccaceae</taxon>
        <taxon>Methanomassiliicoccus</taxon>
    </lineage>
</organism>